<dbReference type="Pfam" id="PF01546">
    <property type="entry name" value="Peptidase_M20"/>
    <property type="match status" value="1"/>
</dbReference>
<reference evidence="4 5" key="1">
    <citation type="submission" date="2024-05" db="EMBL/GenBank/DDBJ databases">
        <authorList>
            <person name="Wallberg A."/>
        </authorList>
    </citation>
    <scope>NUCLEOTIDE SEQUENCE [LARGE SCALE GENOMIC DNA]</scope>
</reference>
<dbReference type="GO" id="GO:0006508">
    <property type="term" value="P:proteolysis"/>
    <property type="evidence" value="ECO:0007669"/>
    <property type="project" value="UniProtKB-KW"/>
</dbReference>
<gene>
    <name evidence="4" type="ORF">MNOR_LOCUS32329</name>
</gene>
<dbReference type="InterPro" id="IPR051458">
    <property type="entry name" value="Cyt/Met_Dipeptidase"/>
</dbReference>
<sequence>MAVPVHLSKIFKCVDDNQQQFINVLREAVAIKSVIAPLKMYPEILRMINWTKTKLESLGATCYINETGTRSCRGTGGGSAPLQTLTGQFGHDPKKKTLCIYGHFDCQPASKRDGWNTEPFELVKKRGKLYGRGSASNKGPIIGWINAIDAFQKVGQEIPVNIKFILEGYEENGPNDDRQILKDECLDNPNNAYFRAGLRAYQLLYGMEPDLTREDGDIPVSITFQPVIERYSYSPKQTRLVGFENVMLLPMGPHEDGAHWENEMIDLRNFIQGTKLFAAFINEIASNEIPTDKAEKIKDGFIRKYIRGVHMHFRDLYV</sequence>
<proteinExistence type="predicted"/>
<evidence type="ECO:0000313" key="4">
    <source>
        <dbReference type="EMBL" id="CAL4159771.1"/>
    </source>
</evidence>
<dbReference type="PANTHER" id="PTHR43270">
    <property type="entry name" value="BETA-ALA-HIS DIPEPTIDASE"/>
    <property type="match status" value="1"/>
</dbReference>
<comment type="caution">
    <text evidence="4">The sequence shown here is derived from an EMBL/GenBank/DDBJ whole genome shotgun (WGS) entry which is preliminary data.</text>
</comment>
<dbReference type="EMBL" id="CAXKWB010043733">
    <property type="protein sequence ID" value="CAL4159771.1"/>
    <property type="molecule type" value="Genomic_DNA"/>
</dbReference>
<keyword evidence="1" id="KW-0645">Protease</keyword>
<dbReference type="SUPFAM" id="SSF53187">
    <property type="entry name" value="Zn-dependent exopeptidases"/>
    <property type="match status" value="1"/>
</dbReference>
<dbReference type="GO" id="GO:0046872">
    <property type="term" value="F:metal ion binding"/>
    <property type="evidence" value="ECO:0007669"/>
    <property type="project" value="UniProtKB-KW"/>
</dbReference>
<keyword evidence="5" id="KW-1185">Reference proteome</keyword>
<dbReference type="AlphaFoldDB" id="A0AAV2S7D1"/>
<evidence type="ECO:0000313" key="5">
    <source>
        <dbReference type="Proteomes" id="UP001497623"/>
    </source>
</evidence>
<dbReference type="PANTHER" id="PTHR43270:SF4">
    <property type="entry name" value="CARNOSINE DIPEPTIDASE 2, ISOFORM A"/>
    <property type="match status" value="1"/>
</dbReference>
<protein>
    <submittedName>
        <fullName evidence="4">Uncharacterized protein</fullName>
    </submittedName>
</protein>
<evidence type="ECO:0000256" key="2">
    <source>
        <dbReference type="ARBA" id="ARBA00022723"/>
    </source>
</evidence>
<keyword evidence="2" id="KW-0479">Metal-binding</keyword>
<accession>A0AAV2S7D1</accession>
<evidence type="ECO:0000256" key="1">
    <source>
        <dbReference type="ARBA" id="ARBA00022670"/>
    </source>
</evidence>
<organism evidence="4 5">
    <name type="scientific">Meganyctiphanes norvegica</name>
    <name type="common">Northern krill</name>
    <name type="synonym">Thysanopoda norvegica</name>
    <dbReference type="NCBI Taxonomy" id="48144"/>
    <lineage>
        <taxon>Eukaryota</taxon>
        <taxon>Metazoa</taxon>
        <taxon>Ecdysozoa</taxon>
        <taxon>Arthropoda</taxon>
        <taxon>Crustacea</taxon>
        <taxon>Multicrustacea</taxon>
        <taxon>Malacostraca</taxon>
        <taxon>Eumalacostraca</taxon>
        <taxon>Eucarida</taxon>
        <taxon>Euphausiacea</taxon>
        <taxon>Euphausiidae</taxon>
        <taxon>Meganyctiphanes</taxon>
    </lineage>
</organism>
<dbReference type="Gene3D" id="3.40.630.10">
    <property type="entry name" value="Zn peptidases"/>
    <property type="match status" value="2"/>
</dbReference>
<dbReference type="GO" id="GO:0008233">
    <property type="term" value="F:peptidase activity"/>
    <property type="evidence" value="ECO:0007669"/>
    <property type="project" value="UniProtKB-KW"/>
</dbReference>
<evidence type="ECO:0000256" key="3">
    <source>
        <dbReference type="ARBA" id="ARBA00022801"/>
    </source>
</evidence>
<dbReference type="Proteomes" id="UP001497623">
    <property type="component" value="Unassembled WGS sequence"/>
</dbReference>
<name>A0AAV2S7D1_MEGNR</name>
<keyword evidence="3" id="KW-0378">Hydrolase</keyword>
<dbReference type="InterPro" id="IPR002933">
    <property type="entry name" value="Peptidase_M20"/>
</dbReference>